<evidence type="ECO:0000313" key="11">
    <source>
        <dbReference type="EMBL" id="MCO6024753.1"/>
    </source>
</evidence>
<comment type="caution">
    <text evidence="11">The sequence shown here is derived from an EMBL/GenBank/DDBJ whole genome shotgun (WGS) entry which is preliminary data.</text>
</comment>
<evidence type="ECO:0000256" key="5">
    <source>
        <dbReference type="ARBA" id="ARBA00022840"/>
    </source>
</evidence>
<keyword evidence="1 9" id="KW-0963">Cytoplasm</keyword>
<keyword evidence="2 9" id="KW-0808">Transferase</keyword>
<comment type="subunit">
    <text evidence="9">Homohexamer.</text>
</comment>
<feature type="domain" description="Cytidyltransferase-like" evidence="10">
    <location>
        <begin position="9"/>
        <end position="136"/>
    </location>
</feature>
<proteinExistence type="inferred from homology"/>
<dbReference type="InterPro" id="IPR001980">
    <property type="entry name" value="PPAT"/>
</dbReference>
<gene>
    <name evidence="9 11" type="primary">coaD</name>
    <name evidence="11" type="ORF">NG821_02655</name>
</gene>
<evidence type="ECO:0000259" key="10">
    <source>
        <dbReference type="Pfam" id="PF01467"/>
    </source>
</evidence>
<evidence type="ECO:0000313" key="12">
    <source>
        <dbReference type="Proteomes" id="UP001204015"/>
    </source>
</evidence>
<feature type="binding site" evidence="9">
    <location>
        <position position="21"/>
    </location>
    <ligand>
        <name>ATP</name>
        <dbReference type="ChEBI" id="CHEBI:30616"/>
    </ligand>
</feature>
<evidence type="ECO:0000256" key="8">
    <source>
        <dbReference type="ARBA" id="ARBA00029346"/>
    </source>
</evidence>
<dbReference type="PANTHER" id="PTHR21342">
    <property type="entry name" value="PHOSPHOPANTETHEINE ADENYLYLTRANSFERASE"/>
    <property type="match status" value="1"/>
</dbReference>
<evidence type="ECO:0000256" key="7">
    <source>
        <dbReference type="ARBA" id="ARBA00022993"/>
    </source>
</evidence>
<evidence type="ECO:0000256" key="1">
    <source>
        <dbReference type="ARBA" id="ARBA00022490"/>
    </source>
</evidence>
<dbReference type="EC" id="2.7.7.3" evidence="9"/>
<evidence type="ECO:0000256" key="9">
    <source>
        <dbReference type="HAMAP-Rule" id="MF_00151"/>
    </source>
</evidence>
<dbReference type="PRINTS" id="PR01020">
    <property type="entry name" value="LPSBIOSNTHSS"/>
</dbReference>
<comment type="subcellular location">
    <subcellularLocation>
        <location evidence="9">Cytoplasm</location>
    </subcellularLocation>
</comment>
<feature type="binding site" evidence="9">
    <location>
        <begin position="92"/>
        <end position="94"/>
    </location>
    <ligand>
        <name>ATP</name>
        <dbReference type="ChEBI" id="CHEBI:30616"/>
    </ligand>
</feature>
<dbReference type="InterPro" id="IPR014729">
    <property type="entry name" value="Rossmann-like_a/b/a_fold"/>
</dbReference>
<keyword evidence="12" id="KW-1185">Reference proteome</keyword>
<keyword evidence="4 9" id="KW-0547">Nucleotide-binding</keyword>
<evidence type="ECO:0000256" key="6">
    <source>
        <dbReference type="ARBA" id="ARBA00022842"/>
    </source>
</evidence>
<keyword evidence="7 9" id="KW-0173">Coenzyme A biosynthesis</keyword>
<feature type="binding site" evidence="9">
    <location>
        <begin position="126"/>
        <end position="132"/>
    </location>
    <ligand>
        <name>ATP</name>
        <dbReference type="ChEBI" id="CHEBI:30616"/>
    </ligand>
</feature>
<dbReference type="Gene3D" id="3.40.50.620">
    <property type="entry name" value="HUPs"/>
    <property type="match status" value="1"/>
</dbReference>
<feature type="site" description="Transition state stabilizer" evidence="9">
    <location>
        <position position="21"/>
    </location>
</feature>
<comment type="function">
    <text evidence="9">Reversibly transfers an adenylyl group from ATP to 4'-phosphopantetheine, yielding dephospho-CoA (dPCoA) and pyrophosphate.</text>
</comment>
<evidence type="ECO:0000256" key="4">
    <source>
        <dbReference type="ARBA" id="ARBA00022741"/>
    </source>
</evidence>
<dbReference type="InterPro" id="IPR004821">
    <property type="entry name" value="Cyt_trans-like"/>
</dbReference>
<dbReference type="HAMAP" id="MF_00151">
    <property type="entry name" value="PPAT_bact"/>
    <property type="match status" value="1"/>
</dbReference>
<reference evidence="11 12" key="1">
    <citation type="submission" date="2022-06" db="EMBL/GenBank/DDBJ databases">
        <title>A taxonomic note on the genus Prevotella: Description of four novel genera and emended description of the genera Hallella and Xylanibacter.</title>
        <authorList>
            <person name="Hitch T.C.A."/>
        </authorList>
    </citation>
    <scope>NUCLEOTIDE SEQUENCE [LARGE SCALE GENOMIC DNA]</scope>
    <source>
        <strain evidence="11 12">DSM 100619</strain>
    </source>
</reference>
<comment type="similarity">
    <text evidence="9">Belongs to the bacterial CoaD family.</text>
</comment>
<feature type="binding site" evidence="9">
    <location>
        <position position="102"/>
    </location>
    <ligand>
        <name>ATP</name>
        <dbReference type="ChEBI" id="CHEBI:30616"/>
    </ligand>
</feature>
<comment type="pathway">
    <text evidence="9">Cofactor biosynthesis; coenzyme A biosynthesis; CoA from (R)-pantothenate: step 4/5.</text>
</comment>
<dbReference type="SUPFAM" id="SSF52374">
    <property type="entry name" value="Nucleotidylyl transferase"/>
    <property type="match status" value="1"/>
</dbReference>
<keyword evidence="6 9" id="KW-0460">Magnesium</keyword>
<accession>A0ABT1BWW7</accession>
<comment type="cofactor">
    <cofactor evidence="9">
        <name>Mg(2+)</name>
        <dbReference type="ChEBI" id="CHEBI:18420"/>
    </cofactor>
</comment>
<dbReference type="Proteomes" id="UP001204015">
    <property type="component" value="Unassembled WGS sequence"/>
</dbReference>
<dbReference type="RefSeq" id="WP_252760117.1">
    <property type="nucleotide sequence ID" value="NZ_JAMXLY010000006.1"/>
</dbReference>
<feature type="binding site" evidence="9">
    <location>
        <position position="45"/>
    </location>
    <ligand>
        <name>substrate</name>
    </ligand>
</feature>
<sequence>MRKTKKTGLYTGTFDPFTTGHQNIVSRILPLFDRVVIAVAVSNRKHTQEEIDERVRNIQGLYENEPKVKVVSYGDLTIDLAKREQASYIVRGVRNIRDFEYEREQADINKQLGGIETLLLFSDPELGSVSSTLVRELWYFGHDAHEFLPKKKDDK</sequence>
<evidence type="ECO:0000256" key="2">
    <source>
        <dbReference type="ARBA" id="ARBA00022679"/>
    </source>
</evidence>
<keyword evidence="5 9" id="KW-0067">ATP-binding</keyword>
<protein>
    <recommendedName>
        <fullName evidence="9">Phosphopantetheine adenylyltransferase</fullName>
        <ecNumber evidence="9">2.7.7.3</ecNumber>
    </recommendedName>
    <alternativeName>
        <fullName evidence="9">Dephospho-CoA pyrophosphorylase</fullName>
    </alternativeName>
    <alternativeName>
        <fullName evidence="9">Pantetheine-phosphate adenylyltransferase</fullName>
        <shortName evidence="9">PPAT</shortName>
    </alternativeName>
</protein>
<dbReference type="EMBL" id="JAMXLY010000006">
    <property type="protein sequence ID" value="MCO6024753.1"/>
    <property type="molecule type" value="Genomic_DNA"/>
</dbReference>
<dbReference type="Pfam" id="PF01467">
    <property type="entry name" value="CTP_transf_like"/>
    <property type="match status" value="1"/>
</dbReference>
<feature type="binding site" evidence="9">
    <location>
        <position position="91"/>
    </location>
    <ligand>
        <name>substrate</name>
    </ligand>
</feature>
<dbReference type="GO" id="GO:0004595">
    <property type="term" value="F:pantetheine-phosphate adenylyltransferase activity"/>
    <property type="evidence" value="ECO:0007669"/>
    <property type="project" value="UniProtKB-EC"/>
</dbReference>
<evidence type="ECO:0000256" key="3">
    <source>
        <dbReference type="ARBA" id="ARBA00022695"/>
    </source>
</evidence>
<comment type="catalytic activity">
    <reaction evidence="8 9">
        <text>(R)-4'-phosphopantetheine + ATP + H(+) = 3'-dephospho-CoA + diphosphate</text>
        <dbReference type="Rhea" id="RHEA:19801"/>
        <dbReference type="ChEBI" id="CHEBI:15378"/>
        <dbReference type="ChEBI" id="CHEBI:30616"/>
        <dbReference type="ChEBI" id="CHEBI:33019"/>
        <dbReference type="ChEBI" id="CHEBI:57328"/>
        <dbReference type="ChEBI" id="CHEBI:61723"/>
        <dbReference type="EC" id="2.7.7.3"/>
    </reaction>
</comment>
<organism evidence="11 12">
    <name type="scientific">Segatella cerevisiae</name>
    <dbReference type="NCBI Taxonomy" id="2053716"/>
    <lineage>
        <taxon>Bacteria</taxon>
        <taxon>Pseudomonadati</taxon>
        <taxon>Bacteroidota</taxon>
        <taxon>Bacteroidia</taxon>
        <taxon>Bacteroidales</taxon>
        <taxon>Prevotellaceae</taxon>
        <taxon>Segatella</taxon>
    </lineage>
</organism>
<name>A0ABT1BWW7_9BACT</name>
<feature type="binding site" evidence="9">
    <location>
        <begin position="13"/>
        <end position="14"/>
    </location>
    <ligand>
        <name>ATP</name>
        <dbReference type="ChEBI" id="CHEBI:30616"/>
    </ligand>
</feature>
<feature type="binding site" evidence="9">
    <location>
        <position position="13"/>
    </location>
    <ligand>
        <name>substrate</name>
    </ligand>
</feature>
<feature type="binding site" evidence="9">
    <location>
        <position position="77"/>
    </location>
    <ligand>
        <name>substrate</name>
    </ligand>
</feature>
<keyword evidence="3 9" id="KW-0548">Nucleotidyltransferase</keyword>
<dbReference type="NCBIfam" id="TIGR00125">
    <property type="entry name" value="cyt_tran_rel"/>
    <property type="match status" value="1"/>
</dbReference>
<dbReference type="PANTHER" id="PTHR21342:SF1">
    <property type="entry name" value="PHOSPHOPANTETHEINE ADENYLYLTRANSFERASE"/>
    <property type="match status" value="1"/>
</dbReference>
<dbReference type="NCBIfam" id="TIGR01510">
    <property type="entry name" value="coaD_prev_kdtB"/>
    <property type="match status" value="1"/>
</dbReference>